<evidence type="ECO:0000259" key="2">
    <source>
        <dbReference type="Pfam" id="PF06742"/>
    </source>
</evidence>
<gene>
    <name evidence="4" type="ORF">IFO69_11990</name>
</gene>
<feature type="domain" description="DUF1214" evidence="2">
    <location>
        <begin position="381"/>
        <end position="490"/>
    </location>
</feature>
<dbReference type="Gene3D" id="1.10.3360.10">
    <property type="entry name" value="VPA0735-like domain"/>
    <property type="match status" value="1"/>
</dbReference>
<dbReference type="Pfam" id="PF06863">
    <property type="entry name" value="DUF1254"/>
    <property type="match status" value="1"/>
</dbReference>
<dbReference type="Gene3D" id="2.60.40.1610">
    <property type="entry name" value="Domain of unknown function DUF1254"/>
    <property type="match status" value="1"/>
</dbReference>
<dbReference type="PANTHER" id="PTHR36509:SF3">
    <property type="entry name" value="SIGNAL PEPTIDE PROTEIN"/>
    <property type="match status" value="1"/>
</dbReference>
<organism evidence="4 5">
    <name type="scientific">Echinicola arenosa</name>
    <dbReference type="NCBI Taxonomy" id="2774144"/>
    <lineage>
        <taxon>Bacteria</taxon>
        <taxon>Pseudomonadati</taxon>
        <taxon>Bacteroidota</taxon>
        <taxon>Cytophagia</taxon>
        <taxon>Cytophagales</taxon>
        <taxon>Cyclobacteriaceae</taxon>
        <taxon>Echinicola</taxon>
    </lineage>
</organism>
<dbReference type="Pfam" id="PF06742">
    <property type="entry name" value="DUF1214"/>
    <property type="match status" value="1"/>
</dbReference>
<dbReference type="InterPro" id="IPR010679">
    <property type="entry name" value="DUF1254"/>
</dbReference>
<dbReference type="InterPro" id="IPR010621">
    <property type="entry name" value="DUF1214"/>
</dbReference>
<dbReference type="RefSeq" id="WP_192010337.1">
    <property type="nucleotide sequence ID" value="NZ_JACYTQ010000003.1"/>
</dbReference>
<dbReference type="Gene3D" id="2.60.120.600">
    <property type="entry name" value="Domain of unknown function DUF1214, C-terminal domain"/>
    <property type="match status" value="1"/>
</dbReference>
<feature type="signal peptide" evidence="1">
    <location>
        <begin position="1"/>
        <end position="18"/>
    </location>
</feature>
<evidence type="ECO:0000313" key="5">
    <source>
        <dbReference type="Proteomes" id="UP000647133"/>
    </source>
</evidence>
<dbReference type="PROSITE" id="PS51257">
    <property type="entry name" value="PROKAR_LIPOPROTEIN"/>
    <property type="match status" value="1"/>
</dbReference>
<feature type="chain" id="PRO_5045092184" evidence="1">
    <location>
        <begin position="19"/>
        <end position="507"/>
    </location>
</feature>
<dbReference type="SUPFAM" id="SSF160935">
    <property type="entry name" value="VPA0735-like"/>
    <property type="match status" value="1"/>
</dbReference>
<protein>
    <submittedName>
        <fullName evidence="4">DUF1254 domain-containing protein</fullName>
    </submittedName>
</protein>
<dbReference type="Proteomes" id="UP000647133">
    <property type="component" value="Unassembled WGS sequence"/>
</dbReference>
<evidence type="ECO:0000256" key="1">
    <source>
        <dbReference type="SAM" id="SignalP"/>
    </source>
</evidence>
<evidence type="ECO:0000313" key="4">
    <source>
        <dbReference type="EMBL" id="MBD8489466.1"/>
    </source>
</evidence>
<dbReference type="InterPro" id="IPR037050">
    <property type="entry name" value="DUF1254_sf"/>
</dbReference>
<feature type="domain" description="DUF1254" evidence="3">
    <location>
        <begin position="112"/>
        <end position="221"/>
    </location>
</feature>
<reference evidence="4 5" key="1">
    <citation type="submission" date="2020-09" db="EMBL/GenBank/DDBJ databases">
        <title>Echinicola sp. CAU 1574 isolated from sand of Sido Beach.</title>
        <authorList>
            <person name="Kim W."/>
        </authorList>
    </citation>
    <scope>NUCLEOTIDE SEQUENCE [LARGE SCALE GENOMIC DNA]</scope>
    <source>
        <strain evidence="4 5">CAU 1574</strain>
    </source>
</reference>
<dbReference type="EMBL" id="JACYTQ010000003">
    <property type="protein sequence ID" value="MBD8489466.1"/>
    <property type="molecule type" value="Genomic_DNA"/>
</dbReference>
<dbReference type="PANTHER" id="PTHR36509">
    <property type="entry name" value="BLL3101 PROTEIN"/>
    <property type="match status" value="1"/>
</dbReference>
<dbReference type="InterPro" id="IPR037049">
    <property type="entry name" value="DUF1214_C_sf"/>
</dbReference>
<name>A0ABR9AKZ2_9BACT</name>
<comment type="caution">
    <text evidence="4">The sequence shown here is derived from an EMBL/GenBank/DDBJ whole genome shotgun (WGS) entry which is preliminary data.</text>
</comment>
<accession>A0ABR9AKZ2</accession>
<sequence>MKKHILHLSLAAAVLVTACQPQEKQTTNGNNEISNGMALENATLEGDETITTPYGEITLTDNYISDESSEKLFNAMDLQRASQAYIWSTPLVSITTWRDNQGEVYGSDQFGTFAVLQSFNEKLGIVTANLTTPYIFSFANLSNGVLEIDYPVGQTAGGILDFWQRPVADLGLTGPDQGKGGKYIIVGPEEDLSKYKKDGVFLFQSATNNILIATRIINPDPAFSKKFQSELGMTQGGTKADIKFTEGLDKAWSATAPRGLDYWKKLSDIINDEPVREQDKVWLAMLEPLGIDKGKDFNPNERQTKILLKGAAIGELMARNNQINPRFTKPYWEGTYWYKSFDFTTAQETDIKVQLDERATWFYEAVGSSEGMVNPVPGKGQVYMTSKRDKNGKLLRADKTYKLRVPKDVPVGQFWSITLYSENTRRAYENGTGTIRGSGLNSRLEDLVVNEDGSIDIYIGPKAPEGFEKNHLKTVGDDGWFIYFRLYAPLEPFFDKSFQLPDWEMID</sequence>
<evidence type="ECO:0000259" key="3">
    <source>
        <dbReference type="Pfam" id="PF06863"/>
    </source>
</evidence>
<proteinExistence type="predicted"/>
<keyword evidence="5" id="KW-1185">Reference proteome</keyword>
<keyword evidence="1" id="KW-0732">Signal</keyword>